<reference evidence="3 4" key="2">
    <citation type="submission" date="2018-11" db="EMBL/GenBank/DDBJ databases">
        <authorList>
            <consortium name="Pathogen Informatics"/>
        </authorList>
    </citation>
    <scope>NUCLEOTIDE SEQUENCE [LARGE SCALE GENOMIC DNA]</scope>
</reference>
<proteinExistence type="predicted"/>
<protein>
    <submittedName>
        <fullName evidence="3 5">Uncharacterized protein</fullName>
    </submittedName>
</protein>
<feature type="compositionally biased region" description="Basic residues" evidence="1">
    <location>
        <begin position="48"/>
        <end position="60"/>
    </location>
</feature>
<dbReference type="WBParaSite" id="HNAJ_0000240201-mRNA-1">
    <property type="protein sequence ID" value="HNAJ_0000240201-mRNA-1"/>
    <property type="gene ID" value="HNAJ_0000240201"/>
</dbReference>
<dbReference type="AlphaFoldDB" id="A0A0R3T5R4"/>
<organism evidence="5">
    <name type="scientific">Rodentolepis nana</name>
    <name type="common">Dwarf tapeworm</name>
    <name type="synonym">Hymenolepis nana</name>
    <dbReference type="NCBI Taxonomy" id="102285"/>
    <lineage>
        <taxon>Eukaryota</taxon>
        <taxon>Metazoa</taxon>
        <taxon>Spiralia</taxon>
        <taxon>Lophotrochozoa</taxon>
        <taxon>Platyhelminthes</taxon>
        <taxon>Cestoda</taxon>
        <taxon>Eucestoda</taxon>
        <taxon>Cyclophyllidea</taxon>
        <taxon>Hymenolepididae</taxon>
        <taxon>Rodentolepis</taxon>
    </lineage>
</organism>
<feature type="region of interest" description="Disordered" evidence="1">
    <location>
        <begin position="48"/>
        <end position="85"/>
    </location>
</feature>
<dbReference type="Proteomes" id="UP000278807">
    <property type="component" value="Unassembled WGS sequence"/>
</dbReference>
<evidence type="ECO:0000313" key="4">
    <source>
        <dbReference type="Proteomes" id="UP000278807"/>
    </source>
</evidence>
<dbReference type="EMBL" id="UZAE01001164">
    <property type="protein sequence ID" value="VDN98260.1"/>
    <property type="molecule type" value="Genomic_DNA"/>
</dbReference>
<reference evidence="5" key="1">
    <citation type="submission" date="2017-02" db="UniProtKB">
        <authorList>
            <consortium name="WormBaseParasite"/>
        </authorList>
    </citation>
    <scope>IDENTIFICATION</scope>
</reference>
<feature type="transmembrane region" description="Helical" evidence="2">
    <location>
        <begin position="20"/>
        <end position="42"/>
    </location>
</feature>
<keyword evidence="2" id="KW-0472">Membrane</keyword>
<keyword evidence="2" id="KW-1133">Transmembrane helix</keyword>
<evidence type="ECO:0000256" key="1">
    <source>
        <dbReference type="SAM" id="MobiDB-lite"/>
    </source>
</evidence>
<accession>A0A0R3T5R4</accession>
<dbReference type="OrthoDB" id="10554821at2759"/>
<gene>
    <name evidence="3" type="ORF">HNAJ_LOCUS2401</name>
</gene>
<evidence type="ECO:0000313" key="5">
    <source>
        <dbReference type="WBParaSite" id="HNAJ_0000240201-mRNA-1"/>
    </source>
</evidence>
<keyword evidence="4" id="KW-1185">Reference proteome</keyword>
<name>A0A0R3T5R4_RODNA</name>
<evidence type="ECO:0000256" key="2">
    <source>
        <dbReference type="SAM" id="Phobius"/>
    </source>
</evidence>
<keyword evidence="2" id="KW-0812">Transmembrane</keyword>
<evidence type="ECO:0000313" key="3">
    <source>
        <dbReference type="EMBL" id="VDN98260.1"/>
    </source>
</evidence>
<sequence>MVELTSPDHPVKKTINNAVFIVPAIAFVLFAVFCVWKIYNILNEPRSSKMKKNKVAKKKPSFYTKRSTTESERRTGVKSAISPHK</sequence>